<keyword evidence="4" id="KW-1185">Reference proteome</keyword>
<dbReference type="Proteomes" id="UP000197138">
    <property type="component" value="Unassembled WGS sequence"/>
</dbReference>
<dbReference type="EMBL" id="MTKT01001287">
    <property type="protein sequence ID" value="OWM84967.1"/>
    <property type="molecule type" value="Genomic_DNA"/>
</dbReference>
<dbReference type="Proteomes" id="UP000233551">
    <property type="component" value="Unassembled WGS sequence"/>
</dbReference>
<organism evidence="1 3">
    <name type="scientific">Punica granatum</name>
    <name type="common">Pomegranate</name>
    <dbReference type="NCBI Taxonomy" id="22663"/>
    <lineage>
        <taxon>Eukaryota</taxon>
        <taxon>Viridiplantae</taxon>
        <taxon>Streptophyta</taxon>
        <taxon>Embryophyta</taxon>
        <taxon>Tracheophyta</taxon>
        <taxon>Spermatophyta</taxon>
        <taxon>Magnoliopsida</taxon>
        <taxon>eudicotyledons</taxon>
        <taxon>Gunneridae</taxon>
        <taxon>Pentapetalae</taxon>
        <taxon>rosids</taxon>
        <taxon>malvids</taxon>
        <taxon>Myrtales</taxon>
        <taxon>Lythraceae</taxon>
        <taxon>Punica</taxon>
    </lineage>
</organism>
<protein>
    <submittedName>
        <fullName evidence="1">Uncharacterized protein</fullName>
    </submittedName>
</protein>
<evidence type="ECO:0000313" key="4">
    <source>
        <dbReference type="Proteomes" id="UP000233551"/>
    </source>
</evidence>
<proteinExistence type="predicted"/>
<accession>A0A218XJ47</accession>
<reference evidence="3" key="1">
    <citation type="journal article" date="2017" name="Plant J.">
        <title>The pomegranate (Punica granatum L.) genome and the genomics of punicalagin biosynthesis.</title>
        <authorList>
            <person name="Qin G."/>
            <person name="Xu C."/>
            <person name="Ming R."/>
            <person name="Tang H."/>
            <person name="Guyot R."/>
            <person name="Kramer E.M."/>
            <person name="Hu Y."/>
            <person name="Yi X."/>
            <person name="Qi Y."/>
            <person name="Xu X."/>
            <person name="Gao Z."/>
            <person name="Pan H."/>
            <person name="Jian J."/>
            <person name="Tian Y."/>
            <person name="Yue Z."/>
            <person name="Xu Y."/>
        </authorList>
    </citation>
    <scope>NUCLEOTIDE SEQUENCE [LARGE SCALE GENOMIC DNA]</scope>
    <source>
        <strain evidence="3">cv. Dabenzi</strain>
    </source>
</reference>
<evidence type="ECO:0000313" key="3">
    <source>
        <dbReference type="Proteomes" id="UP000197138"/>
    </source>
</evidence>
<reference evidence="2 4" key="3">
    <citation type="submission" date="2017-11" db="EMBL/GenBank/DDBJ databases">
        <title>De-novo sequencing of pomegranate (Punica granatum L.) genome.</title>
        <authorList>
            <person name="Akparov Z."/>
            <person name="Amiraslanov A."/>
            <person name="Hajiyeva S."/>
            <person name="Abbasov M."/>
            <person name="Kaur K."/>
            <person name="Hamwieh A."/>
            <person name="Solovyev V."/>
            <person name="Salamov A."/>
            <person name="Braich B."/>
            <person name="Kosarev P."/>
            <person name="Mahmoud A."/>
            <person name="Hajiyev E."/>
            <person name="Babayeva S."/>
            <person name="Izzatullayeva V."/>
            <person name="Mammadov A."/>
            <person name="Mammadov A."/>
            <person name="Sharifova S."/>
            <person name="Ojaghi J."/>
            <person name="Eynullazada K."/>
            <person name="Bayramov B."/>
            <person name="Abdulazimova A."/>
            <person name="Shahmuradov I."/>
        </authorList>
    </citation>
    <scope>NUCLEOTIDE SEQUENCE [LARGE SCALE GENOMIC DNA]</scope>
    <source>
        <strain evidence="2">AG2017</strain>
        <strain evidence="4">cv. AG2017</strain>
        <tissue evidence="2">Leaf</tissue>
    </source>
</reference>
<sequence length="81" mass="8369">MPKTPIAGGREGGLVAGIETPTPRIRRTLKLKILPIPVDGAITPAITLPIGVAGALFSIGVTGAFCGLDSFQINEKFDVVL</sequence>
<evidence type="ECO:0000313" key="1">
    <source>
        <dbReference type="EMBL" id="OWM84967.1"/>
    </source>
</evidence>
<name>A0A218XJ47_PUNGR</name>
<dbReference type="AlphaFoldDB" id="A0A218XJ47"/>
<reference evidence="1" key="2">
    <citation type="submission" date="2017-06" db="EMBL/GenBank/DDBJ databases">
        <title>The pomegranate genome and the genomics of punicalagin biosynthesis.</title>
        <authorList>
            <person name="Xu C."/>
        </authorList>
    </citation>
    <scope>NUCLEOTIDE SEQUENCE [LARGE SCALE GENOMIC DNA]</scope>
    <source>
        <tissue evidence="1">Fresh leaf</tissue>
    </source>
</reference>
<dbReference type="EMBL" id="PGOL01002681">
    <property type="protein sequence ID" value="PKI45953.1"/>
    <property type="molecule type" value="Genomic_DNA"/>
</dbReference>
<evidence type="ECO:0000313" key="2">
    <source>
        <dbReference type="EMBL" id="PKI45953.1"/>
    </source>
</evidence>
<gene>
    <name evidence="1" type="ORF">CDL15_Pgr027754</name>
    <name evidence="2" type="ORF">CRG98_033593</name>
</gene>
<comment type="caution">
    <text evidence="1">The sequence shown here is derived from an EMBL/GenBank/DDBJ whole genome shotgun (WGS) entry which is preliminary data.</text>
</comment>